<organism evidence="3 4">
    <name type="scientific">[Myrmecia] bisecta</name>
    <dbReference type="NCBI Taxonomy" id="41462"/>
    <lineage>
        <taxon>Eukaryota</taxon>
        <taxon>Viridiplantae</taxon>
        <taxon>Chlorophyta</taxon>
        <taxon>core chlorophytes</taxon>
        <taxon>Trebouxiophyceae</taxon>
        <taxon>Trebouxiales</taxon>
        <taxon>Trebouxiaceae</taxon>
        <taxon>Myrmecia</taxon>
    </lineage>
</organism>
<dbReference type="EMBL" id="JALJOR010000020">
    <property type="protein sequence ID" value="KAK9803595.1"/>
    <property type="molecule type" value="Genomic_DNA"/>
</dbReference>
<protein>
    <recommendedName>
        <fullName evidence="2">ATPase domain-containing protein</fullName>
    </recommendedName>
</protein>
<dbReference type="InterPro" id="IPR011579">
    <property type="entry name" value="ATPase_dom"/>
</dbReference>
<dbReference type="Proteomes" id="UP001489004">
    <property type="component" value="Unassembled WGS sequence"/>
</dbReference>
<sequence length="873" mass="93471">MRLGPDSLPSPHQVLVSSSPPQSEASYQLVGCDKKIPAGLQTRSAELATLKDLVHSRPMGVTLLTGPEGSGKFTLLQALVGDLKDDQSVLPVYLDLVSTNSRGQPKFADEAFADALRGAVRKYLAANPPALLALNKECDVDLGSKPMLDRVMFPFYHHRCSWPANGCKLGKGHLPRLVVMVDDVDKMQDWPEEREECHRILQGLVEGIDEAHSAHVILSTSSSSVESWLHDAIGNRFQVASLGHLTEPQAKEFFVEQCLPEARSKLTRAYDWTKVYDVCGGSPRLLRTCAANTYLGSWEAALESIASAAAHEVQRNLMKGPKGTGIPVPEWTTHAYYFAAQYICNSGGAAPMDKRFDESVFAMAQHGKLHLRRAPDLRGPGKADVEMPDGFHNMVMFANPAQLYAARLSTWLSTSREVDLGKWSKESLAKRARLEQQNMAASAATAQAQVSGVLGEVGRAVQQVGGSISRVVQGDGQTYTVSVRPPAHHEAPPRSIMAAQSGLGWLAVLAALAGVAYLLGKKLLGWRFGGARAGQGGRWISDRSLGGKMVFVPDEPEAAPRARAPRQDSTDLSAARSQAASAVASTTAPESWARSAHPAASSSSSSSRPNEAARAVPSWWDPPPVVSLGKAFKEQALKQAMIILQEMEDAKLLSGRDYPTSSLVALRQTCGDSGVAVRAQTDSGRDALFRAGCEAAASCAAEQSTGLLAGTSPQRFLSGLAQDLGIPEAKAATMAQAVVAAKARGTLVDACAAYRDMDAQEVLYQLLRLAGLLDRFPFARSSPEADMIATAMQQRGTLEERQAIFLTYGGMEPRTAALVAEMLGFDPDLVMPHAAAHAARQREALGMPEPPPAAQQPPPPQESTPSKGFVDAQ</sequence>
<evidence type="ECO:0000313" key="3">
    <source>
        <dbReference type="EMBL" id="KAK9803595.1"/>
    </source>
</evidence>
<evidence type="ECO:0000259" key="2">
    <source>
        <dbReference type="Pfam" id="PF01637"/>
    </source>
</evidence>
<dbReference type="PANTHER" id="PTHR35830">
    <property type="entry name" value="OS05G0299200 PROTEIN"/>
    <property type="match status" value="1"/>
</dbReference>
<feature type="compositionally biased region" description="Pro residues" evidence="1">
    <location>
        <begin position="848"/>
        <end position="862"/>
    </location>
</feature>
<accession>A0AAW1P1N9</accession>
<proteinExistence type="predicted"/>
<dbReference type="Pfam" id="PF01637">
    <property type="entry name" value="ATPase_2"/>
    <property type="match status" value="1"/>
</dbReference>
<name>A0AAW1P1N9_9CHLO</name>
<reference evidence="3 4" key="1">
    <citation type="journal article" date="2024" name="Nat. Commun.">
        <title>Phylogenomics reveals the evolutionary origins of lichenization in chlorophyte algae.</title>
        <authorList>
            <person name="Puginier C."/>
            <person name="Libourel C."/>
            <person name="Otte J."/>
            <person name="Skaloud P."/>
            <person name="Haon M."/>
            <person name="Grisel S."/>
            <person name="Petersen M."/>
            <person name="Berrin J.G."/>
            <person name="Delaux P.M."/>
            <person name="Dal Grande F."/>
            <person name="Keller J."/>
        </authorList>
    </citation>
    <scope>NUCLEOTIDE SEQUENCE [LARGE SCALE GENOMIC DNA]</scope>
    <source>
        <strain evidence="3 4">SAG 2043</strain>
    </source>
</reference>
<feature type="region of interest" description="Disordered" evidence="1">
    <location>
        <begin position="836"/>
        <end position="873"/>
    </location>
</feature>
<dbReference type="SUPFAM" id="SSF52540">
    <property type="entry name" value="P-loop containing nucleoside triphosphate hydrolases"/>
    <property type="match status" value="1"/>
</dbReference>
<feature type="domain" description="ATPase" evidence="2">
    <location>
        <begin position="43"/>
        <end position="287"/>
    </location>
</feature>
<evidence type="ECO:0000256" key="1">
    <source>
        <dbReference type="SAM" id="MobiDB-lite"/>
    </source>
</evidence>
<keyword evidence="4" id="KW-1185">Reference proteome</keyword>
<dbReference type="InterPro" id="IPR027417">
    <property type="entry name" value="P-loop_NTPase"/>
</dbReference>
<dbReference type="GO" id="GO:0005524">
    <property type="term" value="F:ATP binding"/>
    <property type="evidence" value="ECO:0007669"/>
    <property type="project" value="InterPro"/>
</dbReference>
<evidence type="ECO:0000313" key="4">
    <source>
        <dbReference type="Proteomes" id="UP001489004"/>
    </source>
</evidence>
<gene>
    <name evidence="3" type="ORF">WJX72_003223</name>
</gene>
<dbReference type="Gene3D" id="3.40.50.300">
    <property type="entry name" value="P-loop containing nucleotide triphosphate hydrolases"/>
    <property type="match status" value="1"/>
</dbReference>
<dbReference type="PANTHER" id="PTHR35830:SF1">
    <property type="entry name" value="OS05G0299200 PROTEIN"/>
    <property type="match status" value="1"/>
</dbReference>
<dbReference type="AlphaFoldDB" id="A0AAW1P1N9"/>
<feature type="region of interest" description="Disordered" evidence="1">
    <location>
        <begin position="556"/>
        <end position="620"/>
    </location>
</feature>
<feature type="compositionally biased region" description="Low complexity" evidence="1">
    <location>
        <begin position="573"/>
        <end position="619"/>
    </location>
</feature>
<feature type="region of interest" description="Disordered" evidence="1">
    <location>
        <begin position="1"/>
        <end position="22"/>
    </location>
</feature>
<comment type="caution">
    <text evidence="3">The sequence shown here is derived from an EMBL/GenBank/DDBJ whole genome shotgun (WGS) entry which is preliminary data.</text>
</comment>